<keyword evidence="1" id="KW-1133">Transmembrane helix</keyword>
<proteinExistence type="predicted"/>
<dbReference type="PANTHER" id="PTHR34292">
    <property type="entry name" value="OUTER SPORE WALL PROTEIN LDS1"/>
    <property type="match status" value="1"/>
</dbReference>
<name>A0A1B2JG16_PICPA</name>
<feature type="transmembrane region" description="Helical" evidence="1">
    <location>
        <begin position="119"/>
        <end position="145"/>
    </location>
</feature>
<dbReference type="GO" id="GO:0005811">
    <property type="term" value="C:lipid droplet"/>
    <property type="evidence" value="ECO:0007669"/>
    <property type="project" value="TreeGrafter"/>
</dbReference>
<dbReference type="PANTHER" id="PTHR34292:SF2">
    <property type="entry name" value="OUTER SPORE WALL PROTEIN LDS1"/>
    <property type="match status" value="1"/>
</dbReference>
<evidence type="ECO:0000313" key="2">
    <source>
        <dbReference type="EMBL" id="ANZ76831.1"/>
    </source>
</evidence>
<evidence type="ECO:0000313" key="3">
    <source>
        <dbReference type="Proteomes" id="UP000094565"/>
    </source>
</evidence>
<dbReference type="AlphaFoldDB" id="A0A1B2JG16"/>
<evidence type="ECO:0000256" key="1">
    <source>
        <dbReference type="SAM" id="Phobius"/>
    </source>
</evidence>
<reference evidence="2 3" key="1">
    <citation type="submission" date="2016-02" db="EMBL/GenBank/DDBJ databases">
        <title>Comparative genomic and transcriptomic foundation for Pichia pastoris.</title>
        <authorList>
            <person name="Love K.R."/>
            <person name="Shah K.A."/>
            <person name="Whittaker C.A."/>
            <person name="Wu J."/>
            <person name="Bartlett M.C."/>
            <person name="Ma D."/>
            <person name="Leeson R.L."/>
            <person name="Priest M."/>
            <person name="Young S.K."/>
            <person name="Love J.C."/>
        </authorList>
    </citation>
    <scope>NUCLEOTIDE SEQUENCE [LARGE SCALE GENOMIC DNA]</scope>
    <source>
        <strain evidence="2 3">ATCC 28485</strain>
    </source>
</reference>
<keyword evidence="1" id="KW-0812">Transmembrane</keyword>
<dbReference type="Proteomes" id="UP000094565">
    <property type="component" value="Chromosome 3"/>
</dbReference>
<sequence length="322" mass="36502">MSNSKTELFQDLNVPKELRQPKQESVATTKVRMILDTFNGRLLELSFRPVVIPLRLVFSGTFMYPLLGVTYFISHPVLWSYLFSLILPQLMMTSLVYVIVFIAIYPLQAVFSFFFNGPIGLITAIFAVLQIGALISNWMVTWLILPVPLNMMFDAILTNEGLDEIVLRGKLRRIVRPSFPVRVRKAIWTLPIQILFPIWLYRSLLIVALNFIPVIGPILVVIIQAPSKGYKSHQRYFDLKGLDTRQINAVIRSKKGEYLGFGLVAGLLETVPFLSMFFIFSNMTGASLWAVSLENRIANEQYIGNTRALGKARGRALINAID</sequence>
<feature type="transmembrane region" description="Helical" evidence="1">
    <location>
        <begin position="50"/>
        <end position="73"/>
    </location>
</feature>
<dbReference type="EMBL" id="CP014586">
    <property type="protein sequence ID" value="ANZ76831.1"/>
    <property type="molecule type" value="Genomic_DNA"/>
</dbReference>
<dbReference type="GO" id="GO:0005619">
    <property type="term" value="C:ascospore wall"/>
    <property type="evidence" value="ECO:0007669"/>
    <property type="project" value="TreeGrafter"/>
</dbReference>
<dbReference type="GO" id="GO:0005628">
    <property type="term" value="C:prospore membrane"/>
    <property type="evidence" value="ECO:0007669"/>
    <property type="project" value="TreeGrafter"/>
</dbReference>
<organism evidence="2 3">
    <name type="scientific">Komagataella pastoris</name>
    <name type="common">Yeast</name>
    <name type="synonym">Pichia pastoris</name>
    <dbReference type="NCBI Taxonomy" id="4922"/>
    <lineage>
        <taxon>Eukaryota</taxon>
        <taxon>Fungi</taxon>
        <taxon>Dikarya</taxon>
        <taxon>Ascomycota</taxon>
        <taxon>Saccharomycotina</taxon>
        <taxon>Pichiomycetes</taxon>
        <taxon>Pichiales</taxon>
        <taxon>Pichiaceae</taxon>
        <taxon>Komagataella</taxon>
    </lineage>
</organism>
<keyword evidence="1" id="KW-0472">Membrane</keyword>
<gene>
    <name evidence="2" type="primary">RRT8</name>
    <name evidence="2" type="ORF">ATY40_BA7504050</name>
</gene>
<feature type="transmembrane region" description="Helical" evidence="1">
    <location>
        <begin position="79"/>
        <end position="107"/>
    </location>
</feature>
<accession>A0A1B2JG16</accession>
<feature type="transmembrane region" description="Helical" evidence="1">
    <location>
        <begin position="199"/>
        <end position="223"/>
    </location>
</feature>
<keyword evidence="3" id="KW-1185">Reference proteome</keyword>
<feature type="transmembrane region" description="Helical" evidence="1">
    <location>
        <begin position="258"/>
        <end position="280"/>
    </location>
</feature>
<dbReference type="InterPro" id="IPR052786">
    <property type="entry name" value="Spore_wall_assembly"/>
</dbReference>
<dbReference type="OrthoDB" id="10012223at2759"/>
<protein>
    <submittedName>
        <fullName evidence="2">BA75_04050T0</fullName>
    </submittedName>
</protein>